<dbReference type="CDD" id="cd16018">
    <property type="entry name" value="Enpp"/>
    <property type="match status" value="1"/>
</dbReference>
<feature type="non-terminal residue" evidence="2">
    <location>
        <position position="1"/>
    </location>
</feature>
<dbReference type="EMBL" id="GEDC01018021">
    <property type="protein sequence ID" value="JAS19277.1"/>
    <property type="molecule type" value="Transcribed_RNA"/>
</dbReference>
<evidence type="ECO:0000313" key="2">
    <source>
        <dbReference type="EMBL" id="JAS19277.1"/>
    </source>
</evidence>
<dbReference type="GO" id="GO:0016787">
    <property type="term" value="F:hydrolase activity"/>
    <property type="evidence" value="ECO:0007669"/>
    <property type="project" value="UniProtKB-ARBA"/>
</dbReference>
<dbReference type="Gene3D" id="3.30.1360.180">
    <property type="match status" value="1"/>
</dbReference>
<sequence>ADDIILTLKKTRRPDDWVFKVFKFNMSYLLFVSPLIVLVFCSYRTYSISEHPLLLIISFDGFRYNYFDRNLTPELLNLRVNGTYSKYMTSVFPTKTFPNHFSIATGMYVDVHGVLDNKVFDSSLNRYLTYSYELFHYNKDIVPIWTLNEKKGDGRHTGCMMWPGSNYEYQGTTIKHFQIYNESIEWKERVDRIISWFLDSEEPINLGMMYFEQPDLIMHTFGPDSPQLNQQLARINLIVEYLIDRIKNSELLGKLNVIMLSDHGGQAVPYTHVIDLNYYLDNSTYSMYGVSPNLQIYPNPGKYDEVLNSLRKGAEKSGHFFVFTRDEIHEQWHYKDSGRCPPIFIVADVSYVFNDLLVNIGKYKKKSPHIKDFSNSSFGTHGYDPLLENMRAFFMAFGPLIKQNHTVAPFVNIDLYPLFAELLDLELPLTKPNGSFIFVEDILNIKISESYTDTGPTIYIIAGVIIGALCLIVVISIILHLKRIESLKQRKSSLSSYGVLAGSEESSQNFEGSKLLVTSEFEDD</sequence>
<dbReference type="PANTHER" id="PTHR10151:SF120">
    <property type="entry name" value="BIS(5'-ADENOSYL)-TRIPHOSPHATASE"/>
    <property type="match status" value="1"/>
</dbReference>
<dbReference type="InterPro" id="IPR017850">
    <property type="entry name" value="Alkaline_phosphatase_core_sf"/>
</dbReference>
<dbReference type="SUPFAM" id="SSF53649">
    <property type="entry name" value="Alkaline phosphatase-like"/>
    <property type="match status" value="1"/>
</dbReference>
<keyword evidence="1" id="KW-0812">Transmembrane</keyword>
<dbReference type="PANTHER" id="PTHR10151">
    <property type="entry name" value="ECTONUCLEOTIDE PYROPHOSPHATASE/PHOSPHODIESTERASE"/>
    <property type="match status" value="1"/>
</dbReference>
<evidence type="ECO:0008006" key="3">
    <source>
        <dbReference type="Google" id="ProtNLM"/>
    </source>
</evidence>
<dbReference type="Gene3D" id="3.40.720.10">
    <property type="entry name" value="Alkaline Phosphatase, subunit A"/>
    <property type="match status" value="1"/>
</dbReference>
<name>A0A1B6D0U5_9HEMI</name>
<organism evidence="2">
    <name type="scientific">Clastoptera arizonana</name>
    <name type="common">Arizona spittle bug</name>
    <dbReference type="NCBI Taxonomy" id="38151"/>
    <lineage>
        <taxon>Eukaryota</taxon>
        <taxon>Metazoa</taxon>
        <taxon>Ecdysozoa</taxon>
        <taxon>Arthropoda</taxon>
        <taxon>Hexapoda</taxon>
        <taxon>Insecta</taxon>
        <taxon>Pterygota</taxon>
        <taxon>Neoptera</taxon>
        <taxon>Paraneoptera</taxon>
        <taxon>Hemiptera</taxon>
        <taxon>Auchenorrhyncha</taxon>
        <taxon>Cercopoidea</taxon>
        <taxon>Clastopteridae</taxon>
        <taxon>Clastoptera</taxon>
    </lineage>
</organism>
<keyword evidence="1" id="KW-1133">Transmembrane helix</keyword>
<evidence type="ECO:0000256" key="1">
    <source>
        <dbReference type="SAM" id="Phobius"/>
    </source>
</evidence>
<dbReference type="Pfam" id="PF01663">
    <property type="entry name" value="Phosphodiest"/>
    <property type="match status" value="1"/>
</dbReference>
<proteinExistence type="predicted"/>
<keyword evidence="1" id="KW-0472">Membrane</keyword>
<accession>A0A1B6D0U5</accession>
<dbReference type="InterPro" id="IPR002591">
    <property type="entry name" value="Phosphodiest/P_Trfase"/>
</dbReference>
<feature type="transmembrane region" description="Helical" evidence="1">
    <location>
        <begin position="458"/>
        <end position="481"/>
    </location>
</feature>
<feature type="transmembrane region" description="Helical" evidence="1">
    <location>
        <begin position="21"/>
        <end position="40"/>
    </location>
</feature>
<protein>
    <recommendedName>
        <fullName evidence="3">Extracellular Endonuclease subunit A domain-containing protein</fullName>
    </recommendedName>
</protein>
<dbReference type="AlphaFoldDB" id="A0A1B6D0U5"/>
<gene>
    <name evidence="2" type="ORF">g.16681</name>
</gene>
<reference evidence="2" key="1">
    <citation type="submission" date="2015-12" db="EMBL/GenBank/DDBJ databases">
        <title>De novo transcriptome assembly of four potential Pierce s Disease insect vectors from Arizona vineyards.</title>
        <authorList>
            <person name="Tassone E.E."/>
        </authorList>
    </citation>
    <scope>NUCLEOTIDE SEQUENCE</scope>
</reference>